<dbReference type="AlphaFoldDB" id="A0AA88M745"/>
<dbReference type="EMBL" id="JAUPFM010000014">
    <property type="protein sequence ID" value="KAK2830098.1"/>
    <property type="molecule type" value="Genomic_DNA"/>
</dbReference>
<reference evidence="1" key="1">
    <citation type="submission" date="2023-07" db="EMBL/GenBank/DDBJ databases">
        <title>Chromosome-level Genome Assembly of Striped Snakehead (Channa striata).</title>
        <authorList>
            <person name="Liu H."/>
        </authorList>
    </citation>
    <scope>NUCLEOTIDE SEQUENCE</scope>
    <source>
        <strain evidence="1">Gz</strain>
        <tissue evidence="1">Muscle</tissue>
    </source>
</reference>
<proteinExistence type="predicted"/>
<dbReference type="Proteomes" id="UP001187415">
    <property type="component" value="Unassembled WGS sequence"/>
</dbReference>
<sequence>MLMCTRMSSQQQEAGKNLFMNFRLLAADMTLHKVTSQTCFRDLCMSVDPASQMSFEPGLDEGLDAAQL</sequence>
<gene>
    <name evidence="1" type="ORF">Q5P01_018029</name>
</gene>
<comment type="caution">
    <text evidence="1">The sequence shown here is derived from an EMBL/GenBank/DDBJ whole genome shotgun (WGS) entry which is preliminary data.</text>
</comment>
<evidence type="ECO:0000313" key="2">
    <source>
        <dbReference type="Proteomes" id="UP001187415"/>
    </source>
</evidence>
<organism evidence="1 2">
    <name type="scientific">Channa striata</name>
    <name type="common">Snakehead murrel</name>
    <name type="synonym">Ophicephalus striatus</name>
    <dbReference type="NCBI Taxonomy" id="64152"/>
    <lineage>
        <taxon>Eukaryota</taxon>
        <taxon>Metazoa</taxon>
        <taxon>Chordata</taxon>
        <taxon>Craniata</taxon>
        <taxon>Vertebrata</taxon>
        <taxon>Euteleostomi</taxon>
        <taxon>Actinopterygii</taxon>
        <taxon>Neopterygii</taxon>
        <taxon>Teleostei</taxon>
        <taxon>Neoteleostei</taxon>
        <taxon>Acanthomorphata</taxon>
        <taxon>Anabantaria</taxon>
        <taxon>Anabantiformes</taxon>
        <taxon>Channoidei</taxon>
        <taxon>Channidae</taxon>
        <taxon>Channa</taxon>
    </lineage>
</organism>
<name>A0AA88M745_CHASR</name>
<accession>A0AA88M745</accession>
<keyword evidence="2" id="KW-1185">Reference proteome</keyword>
<evidence type="ECO:0000313" key="1">
    <source>
        <dbReference type="EMBL" id="KAK2830098.1"/>
    </source>
</evidence>
<protein>
    <submittedName>
        <fullName evidence="1">Uncharacterized protein</fullName>
    </submittedName>
</protein>